<keyword evidence="7 8" id="KW-0275">Fatty acid biosynthesis</keyword>
<keyword evidence="5 8" id="KW-0460">Magnesium</keyword>
<dbReference type="InterPro" id="IPR004568">
    <property type="entry name" value="Ppantetheine-prot_Trfase_dom"/>
</dbReference>
<dbReference type="InterPro" id="IPR037143">
    <property type="entry name" value="4-PPantetheinyl_Trfase_dom_sf"/>
</dbReference>
<name>A0ABU6K8N9_9RHOO</name>
<dbReference type="Pfam" id="PF01648">
    <property type="entry name" value="ACPS"/>
    <property type="match status" value="1"/>
</dbReference>
<dbReference type="HAMAP" id="MF_00101">
    <property type="entry name" value="AcpS"/>
    <property type="match status" value="1"/>
</dbReference>
<keyword evidence="8" id="KW-0963">Cytoplasm</keyword>
<comment type="similarity">
    <text evidence="8">Belongs to the P-Pant transferase superfamily. AcpS family.</text>
</comment>
<keyword evidence="2 8" id="KW-0808">Transferase</keyword>
<dbReference type="RefSeq" id="WP_327601220.1">
    <property type="nucleotide sequence ID" value="NZ_JAYXHS010000005.1"/>
</dbReference>
<evidence type="ECO:0000256" key="2">
    <source>
        <dbReference type="ARBA" id="ARBA00022679"/>
    </source>
</evidence>
<keyword evidence="3 8" id="KW-0479">Metal-binding</keyword>
<evidence type="ECO:0000259" key="9">
    <source>
        <dbReference type="Pfam" id="PF01648"/>
    </source>
</evidence>
<proteinExistence type="inferred from homology"/>
<evidence type="ECO:0000256" key="1">
    <source>
        <dbReference type="ARBA" id="ARBA00022516"/>
    </source>
</evidence>
<dbReference type="Proteomes" id="UP001331561">
    <property type="component" value="Unassembled WGS sequence"/>
</dbReference>
<dbReference type="GO" id="GO:0008897">
    <property type="term" value="F:holo-[acyl-carrier-protein] synthase activity"/>
    <property type="evidence" value="ECO:0007669"/>
    <property type="project" value="UniProtKB-EC"/>
</dbReference>
<sequence length="127" mass="14188">MIFGLGTDIVAVARLREGLERHTERYAEHILMPEEREDFARASDPARFLAKRFAAKEAFSKAFGTGLRAPITLQTVGVGHNELGKPHFIFSDEVATLLRESKLTAMLSISDEKEYVVAVALIEQNTR</sequence>
<evidence type="ECO:0000256" key="7">
    <source>
        <dbReference type="ARBA" id="ARBA00023160"/>
    </source>
</evidence>
<dbReference type="NCBIfam" id="TIGR00556">
    <property type="entry name" value="pantethn_trn"/>
    <property type="match status" value="1"/>
</dbReference>
<dbReference type="SUPFAM" id="SSF56214">
    <property type="entry name" value="4'-phosphopantetheinyl transferase"/>
    <property type="match status" value="1"/>
</dbReference>
<dbReference type="NCBIfam" id="TIGR00516">
    <property type="entry name" value="acpS"/>
    <property type="match status" value="1"/>
</dbReference>
<keyword evidence="4 8" id="KW-0276">Fatty acid metabolism</keyword>
<dbReference type="InterPro" id="IPR008278">
    <property type="entry name" value="4-PPantetheinyl_Trfase_dom"/>
</dbReference>
<protein>
    <recommendedName>
        <fullName evidence="8">Holo-[acyl-carrier-protein] synthase</fullName>
        <shortName evidence="8">Holo-ACP synthase</shortName>
        <ecNumber evidence="8">2.7.8.7</ecNumber>
    </recommendedName>
    <alternativeName>
        <fullName evidence="8">4'-phosphopantetheinyl transferase AcpS</fullName>
    </alternativeName>
</protein>
<evidence type="ECO:0000313" key="10">
    <source>
        <dbReference type="EMBL" id="MEC5388247.1"/>
    </source>
</evidence>
<evidence type="ECO:0000256" key="4">
    <source>
        <dbReference type="ARBA" id="ARBA00022832"/>
    </source>
</evidence>
<comment type="catalytic activity">
    <reaction evidence="8">
        <text>apo-[ACP] + CoA = holo-[ACP] + adenosine 3',5'-bisphosphate + H(+)</text>
        <dbReference type="Rhea" id="RHEA:12068"/>
        <dbReference type="Rhea" id="RHEA-COMP:9685"/>
        <dbReference type="Rhea" id="RHEA-COMP:9690"/>
        <dbReference type="ChEBI" id="CHEBI:15378"/>
        <dbReference type="ChEBI" id="CHEBI:29999"/>
        <dbReference type="ChEBI" id="CHEBI:57287"/>
        <dbReference type="ChEBI" id="CHEBI:58343"/>
        <dbReference type="ChEBI" id="CHEBI:64479"/>
        <dbReference type="EC" id="2.7.8.7"/>
    </reaction>
</comment>
<keyword evidence="1 8" id="KW-0444">Lipid biosynthesis</keyword>
<dbReference type="InterPro" id="IPR002582">
    <property type="entry name" value="ACPS"/>
</dbReference>
<gene>
    <name evidence="8 10" type="primary">acpS</name>
    <name evidence="10" type="ORF">VVD49_21120</name>
</gene>
<evidence type="ECO:0000256" key="6">
    <source>
        <dbReference type="ARBA" id="ARBA00023098"/>
    </source>
</evidence>
<evidence type="ECO:0000313" key="11">
    <source>
        <dbReference type="Proteomes" id="UP001331561"/>
    </source>
</evidence>
<evidence type="ECO:0000256" key="3">
    <source>
        <dbReference type="ARBA" id="ARBA00022723"/>
    </source>
</evidence>
<dbReference type="EMBL" id="JAYXHS010000005">
    <property type="protein sequence ID" value="MEC5388247.1"/>
    <property type="molecule type" value="Genomic_DNA"/>
</dbReference>
<dbReference type="Gene3D" id="3.90.470.20">
    <property type="entry name" value="4'-phosphopantetheinyl transferase domain"/>
    <property type="match status" value="1"/>
</dbReference>
<comment type="subcellular location">
    <subcellularLocation>
        <location evidence="8">Cytoplasm</location>
    </subcellularLocation>
</comment>
<organism evidence="10 11">
    <name type="scientific">Uliginosibacterium silvisoli</name>
    <dbReference type="NCBI Taxonomy" id="3114758"/>
    <lineage>
        <taxon>Bacteria</taxon>
        <taxon>Pseudomonadati</taxon>
        <taxon>Pseudomonadota</taxon>
        <taxon>Betaproteobacteria</taxon>
        <taxon>Rhodocyclales</taxon>
        <taxon>Zoogloeaceae</taxon>
        <taxon>Uliginosibacterium</taxon>
    </lineage>
</organism>
<comment type="caution">
    <text evidence="10">The sequence shown here is derived from an EMBL/GenBank/DDBJ whole genome shotgun (WGS) entry which is preliminary data.</text>
</comment>
<dbReference type="EC" id="2.7.8.7" evidence="8"/>
<keyword evidence="11" id="KW-1185">Reference proteome</keyword>
<feature type="binding site" evidence="8">
    <location>
        <position position="57"/>
    </location>
    <ligand>
        <name>Mg(2+)</name>
        <dbReference type="ChEBI" id="CHEBI:18420"/>
    </ligand>
</feature>
<comment type="function">
    <text evidence="8">Transfers the 4'-phosphopantetheine moiety from coenzyme A to a Ser of acyl-carrier-protein.</text>
</comment>
<keyword evidence="6 8" id="KW-0443">Lipid metabolism</keyword>
<accession>A0ABU6K8N9</accession>
<feature type="domain" description="4'-phosphopantetheinyl transferase" evidence="9">
    <location>
        <begin position="4"/>
        <end position="120"/>
    </location>
</feature>
<feature type="binding site" evidence="8">
    <location>
        <position position="8"/>
    </location>
    <ligand>
        <name>Mg(2+)</name>
        <dbReference type="ChEBI" id="CHEBI:18420"/>
    </ligand>
</feature>
<comment type="cofactor">
    <cofactor evidence="8">
        <name>Mg(2+)</name>
        <dbReference type="ChEBI" id="CHEBI:18420"/>
    </cofactor>
</comment>
<evidence type="ECO:0000256" key="5">
    <source>
        <dbReference type="ARBA" id="ARBA00022842"/>
    </source>
</evidence>
<reference evidence="10 11" key="1">
    <citation type="submission" date="2024-01" db="EMBL/GenBank/DDBJ databases">
        <title>Uliginosibacterium soil sp. nov.</title>
        <authorList>
            <person name="Lv Y."/>
        </authorList>
    </citation>
    <scope>NUCLEOTIDE SEQUENCE [LARGE SCALE GENOMIC DNA]</scope>
    <source>
        <strain evidence="10 11">H3</strain>
    </source>
</reference>
<evidence type="ECO:0000256" key="8">
    <source>
        <dbReference type="HAMAP-Rule" id="MF_00101"/>
    </source>
</evidence>